<name>A0A8S1KSU4_PARPR</name>
<accession>A0A8S1KSU4</accession>
<dbReference type="GO" id="GO:0005739">
    <property type="term" value="C:mitochondrion"/>
    <property type="evidence" value="ECO:0007669"/>
    <property type="project" value="TreeGrafter"/>
</dbReference>
<dbReference type="InterPro" id="IPR050361">
    <property type="entry name" value="MPP/UQCRC_Complex"/>
</dbReference>
<dbReference type="Pfam" id="PF05193">
    <property type="entry name" value="Peptidase_M16_C"/>
    <property type="match status" value="1"/>
</dbReference>
<reference evidence="4" key="1">
    <citation type="submission" date="2021-01" db="EMBL/GenBank/DDBJ databases">
        <authorList>
            <consortium name="Genoscope - CEA"/>
            <person name="William W."/>
        </authorList>
    </citation>
    <scope>NUCLEOTIDE SEQUENCE</scope>
</reference>
<evidence type="ECO:0000259" key="3">
    <source>
        <dbReference type="Pfam" id="PF05193"/>
    </source>
</evidence>
<dbReference type="AlphaFoldDB" id="A0A8S1KSU4"/>
<comment type="caution">
    <text evidence="4">The sequence shown here is derived from an EMBL/GenBank/DDBJ whole genome shotgun (WGS) entry which is preliminary data.</text>
</comment>
<sequence>MLFRVSGRIASKSQFKFSTLRAQLHDLIYRDDKSSDLYKLAAGCPKSAVGQQGSEIREQERRYEVTKLSNGITVMTESASSPSRVDVGILLDVGTRDETNETSGSLLSIKNTYYKTVLNTNETINYGVIQQSGGEFEMDYDQESAYFKAHCLAHDVVDVFKVVSDCALEPRSVVAANSAIEKNYGTHNLENIIKSGEGFNETIFKTAFGLTGLGMPLRGFKTNIGNLSAYTIQKFQLENINPSKIIVAGAGIYNHTEFVSLVQDSLGFIPAGQTSKVRAQTQYVGGEVRNLTDDNEIAIALLFPSTNWTNSQAAVFQVLNALLGLQGSAQSRLQRNILNKNSYADVVESLNFTFSDAGLFGVKIIGSADKGSELLSSVVNELKALTGPISNTELTRAKNILKTQLYLALERTSDRLEEAAKSLKVFNAIKINDYATYIDAVTSDQINKAVVDLLKNRPTLVAEGGLANRLPTFDQVLNQLK</sequence>
<protein>
    <recommendedName>
        <fullName evidence="3">Peptidase M16 C-terminal domain-containing protein</fullName>
    </recommendedName>
</protein>
<organism evidence="4 5">
    <name type="scientific">Paramecium primaurelia</name>
    <dbReference type="NCBI Taxonomy" id="5886"/>
    <lineage>
        <taxon>Eukaryota</taxon>
        <taxon>Sar</taxon>
        <taxon>Alveolata</taxon>
        <taxon>Ciliophora</taxon>
        <taxon>Intramacronucleata</taxon>
        <taxon>Oligohymenophorea</taxon>
        <taxon>Peniculida</taxon>
        <taxon>Parameciidae</taxon>
        <taxon>Paramecium</taxon>
    </lineage>
</organism>
<comment type="similarity">
    <text evidence="2">Belongs to the peptidase M16 family.</text>
</comment>
<dbReference type="EMBL" id="CAJJDM010000022">
    <property type="protein sequence ID" value="CAD8056352.1"/>
    <property type="molecule type" value="Genomic_DNA"/>
</dbReference>
<dbReference type="Proteomes" id="UP000688137">
    <property type="component" value="Unassembled WGS sequence"/>
</dbReference>
<evidence type="ECO:0000313" key="4">
    <source>
        <dbReference type="EMBL" id="CAD8056352.1"/>
    </source>
</evidence>
<keyword evidence="5" id="KW-1185">Reference proteome</keyword>
<evidence type="ECO:0000256" key="2">
    <source>
        <dbReference type="ARBA" id="ARBA00007261"/>
    </source>
</evidence>
<dbReference type="PANTHER" id="PTHR11851:SF49">
    <property type="entry name" value="MITOCHONDRIAL-PROCESSING PEPTIDASE SUBUNIT ALPHA"/>
    <property type="match status" value="1"/>
</dbReference>
<feature type="domain" description="Peptidase M16 C-terminal" evidence="3">
    <location>
        <begin position="227"/>
        <end position="401"/>
    </location>
</feature>
<comment type="function">
    <text evidence="1">Substrate recognition and binding subunit of the essential mitochondrial processing protease (MPP), which cleaves the mitochondrial sequence off newly imported precursors proteins.</text>
</comment>
<dbReference type="PANTHER" id="PTHR11851">
    <property type="entry name" value="METALLOPROTEASE"/>
    <property type="match status" value="1"/>
</dbReference>
<gene>
    <name evidence="4" type="ORF">PPRIM_AZ9-3.1.T0240269</name>
</gene>
<proteinExistence type="inferred from homology"/>
<evidence type="ECO:0000313" key="5">
    <source>
        <dbReference type="Proteomes" id="UP000688137"/>
    </source>
</evidence>
<dbReference type="OMA" id="APKFALY"/>
<evidence type="ECO:0000256" key="1">
    <source>
        <dbReference type="ARBA" id="ARBA00002123"/>
    </source>
</evidence>
<dbReference type="InterPro" id="IPR007863">
    <property type="entry name" value="Peptidase_M16_C"/>
</dbReference>